<dbReference type="EMBL" id="MTSU01000010">
    <property type="protein sequence ID" value="ONF92629.1"/>
    <property type="molecule type" value="Genomic_DNA"/>
</dbReference>
<reference evidence="1 2" key="1">
    <citation type="submission" date="2017-01" db="EMBL/GenBank/DDBJ databases">
        <title>Comparative genomic analysis of Brazilian Leptospira santarosai.</title>
        <authorList>
            <person name="Moreno L.Z."/>
            <person name="Miraglia F."/>
            <person name="Kremer F.S."/>
            <person name="Eslabao M.R."/>
            <person name="Lilenbaum W."/>
            <person name="Dellagostin O.A."/>
            <person name="Moreno A.M."/>
        </authorList>
    </citation>
    <scope>NUCLEOTIDE SEQUENCE [LARGE SCALE GENOMIC DNA]</scope>
    <source>
        <strain evidence="1 2">M52/8-19</strain>
    </source>
</reference>
<dbReference type="RefSeq" id="WP_046943490.1">
    <property type="nucleotide sequence ID" value="NZ_MTSU01000010.1"/>
</dbReference>
<evidence type="ECO:0000313" key="2">
    <source>
        <dbReference type="Proteomes" id="UP000189337"/>
    </source>
</evidence>
<organism evidence="1 2">
    <name type="scientific">Leptospira santarosai</name>
    <dbReference type="NCBI Taxonomy" id="28183"/>
    <lineage>
        <taxon>Bacteria</taxon>
        <taxon>Pseudomonadati</taxon>
        <taxon>Spirochaetota</taxon>
        <taxon>Spirochaetia</taxon>
        <taxon>Leptospirales</taxon>
        <taxon>Leptospiraceae</taxon>
        <taxon>Leptospira</taxon>
    </lineage>
</organism>
<comment type="caution">
    <text evidence="1">The sequence shown here is derived from an EMBL/GenBank/DDBJ whole genome shotgun (WGS) entry which is preliminary data.</text>
</comment>
<sequence length="161" mass="19219">MRKLEKWKLIVFTVLVVFFLDPLHAKDPKEAEIRSYAEKYLDEFLIKQPLCLNPRSEEYKSFNRRYYAKLAVYFPGGAAKYYVIDTYRIGTIKKEQKGYWLEILFNITGYLEKGKIVKLNNTTQTRHLRIILENHELKISREYTGFFFLEKCALSLLPKFT</sequence>
<evidence type="ECO:0000313" key="1">
    <source>
        <dbReference type="EMBL" id="ONF92629.1"/>
    </source>
</evidence>
<proteinExistence type="predicted"/>
<accession>A0AB73M3Z2</accession>
<gene>
    <name evidence="1" type="ORF">BWD14_11935</name>
</gene>
<dbReference type="AlphaFoldDB" id="A0AB73M3Z2"/>
<dbReference type="Proteomes" id="UP000189337">
    <property type="component" value="Unassembled WGS sequence"/>
</dbReference>
<protein>
    <submittedName>
        <fullName evidence="1">Uncharacterized protein</fullName>
    </submittedName>
</protein>
<name>A0AB73M3Z2_9LEPT</name>